<proteinExistence type="inferred from homology"/>
<dbReference type="PROSITE" id="PS00061">
    <property type="entry name" value="ADH_SHORT"/>
    <property type="match status" value="1"/>
</dbReference>
<dbReference type="InterPro" id="IPR002347">
    <property type="entry name" value="SDR_fam"/>
</dbReference>
<dbReference type="EMBL" id="MCGQ01000006">
    <property type="protein sequence ID" value="OXY99126.1"/>
    <property type="molecule type" value="Genomic_DNA"/>
</dbReference>
<dbReference type="PRINTS" id="PR00081">
    <property type="entry name" value="GDHRDH"/>
</dbReference>
<dbReference type="OrthoDB" id="3743899at2"/>
<dbReference type="InterPro" id="IPR020904">
    <property type="entry name" value="Sc_DH/Rdtase_CS"/>
</dbReference>
<keyword evidence="2" id="KW-0560">Oxidoreductase</keyword>
<dbReference type="InterPro" id="IPR036291">
    <property type="entry name" value="NAD(P)-bd_dom_sf"/>
</dbReference>
<reference evidence="4 5" key="1">
    <citation type="submission" date="2016-07" db="EMBL/GenBank/DDBJ databases">
        <title>Draft genome of Streptomyces diastatochromogenes.</title>
        <authorList>
            <person name="Podduturi R."/>
            <person name="Lukassen M.B."/>
            <person name="Clausen N."/>
            <person name="Nielsen J.L."/>
            <person name="Jorgensen N.O."/>
        </authorList>
    </citation>
    <scope>NUCLEOTIDE SEQUENCE [LARGE SCALE GENOMIC DNA]</scope>
    <source>
        <strain evidence="4 5">DSM 40608</strain>
    </source>
</reference>
<protein>
    <submittedName>
        <fullName evidence="4">Oxidoreductase</fullName>
    </submittedName>
</protein>
<gene>
    <name evidence="4" type="ORF">BEK98_03885</name>
</gene>
<evidence type="ECO:0000256" key="3">
    <source>
        <dbReference type="RuleBase" id="RU000363"/>
    </source>
</evidence>
<name>A0A233SU11_STRDA</name>
<dbReference type="Gene3D" id="3.40.50.720">
    <property type="entry name" value="NAD(P)-binding Rossmann-like Domain"/>
    <property type="match status" value="1"/>
</dbReference>
<comment type="similarity">
    <text evidence="1 3">Belongs to the short-chain dehydrogenases/reductases (SDR) family.</text>
</comment>
<evidence type="ECO:0000313" key="5">
    <source>
        <dbReference type="Proteomes" id="UP000215483"/>
    </source>
</evidence>
<dbReference type="GO" id="GO:0050664">
    <property type="term" value="F:oxidoreductase activity, acting on NAD(P)H, oxygen as acceptor"/>
    <property type="evidence" value="ECO:0007669"/>
    <property type="project" value="TreeGrafter"/>
</dbReference>
<evidence type="ECO:0000256" key="1">
    <source>
        <dbReference type="ARBA" id="ARBA00006484"/>
    </source>
</evidence>
<dbReference type="Pfam" id="PF00106">
    <property type="entry name" value="adh_short"/>
    <property type="match status" value="1"/>
</dbReference>
<dbReference type="PRINTS" id="PR00080">
    <property type="entry name" value="SDRFAMILY"/>
</dbReference>
<evidence type="ECO:0000256" key="2">
    <source>
        <dbReference type="ARBA" id="ARBA00023002"/>
    </source>
</evidence>
<keyword evidence="5" id="KW-1185">Reference proteome</keyword>
<dbReference type="SUPFAM" id="SSF51735">
    <property type="entry name" value="NAD(P)-binding Rossmann-fold domains"/>
    <property type="match status" value="1"/>
</dbReference>
<evidence type="ECO:0000313" key="4">
    <source>
        <dbReference type="EMBL" id="OXY99126.1"/>
    </source>
</evidence>
<accession>A0A233SU11</accession>
<organism evidence="4 5">
    <name type="scientific">Streptomyces diastatochromogenes</name>
    <dbReference type="NCBI Taxonomy" id="42236"/>
    <lineage>
        <taxon>Bacteria</taxon>
        <taxon>Bacillati</taxon>
        <taxon>Actinomycetota</taxon>
        <taxon>Actinomycetes</taxon>
        <taxon>Kitasatosporales</taxon>
        <taxon>Streptomycetaceae</taxon>
        <taxon>Streptomyces</taxon>
    </lineage>
</organism>
<dbReference type="PANTHER" id="PTHR43008:SF4">
    <property type="entry name" value="CHAIN DEHYDROGENASE, PUTATIVE (AFU_ORTHOLOGUE AFUA_4G08710)-RELATED"/>
    <property type="match status" value="1"/>
</dbReference>
<dbReference type="PANTHER" id="PTHR43008">
    <property type="entry name" value="BENZIL REDUCTASE"/>
    <property type="match status" value="1"/>
</dbReference>
<sequence>MVRSGQRTSIAGKVALVTGGARGLGAATAQRLRDKGAHVFVVDLQPDAGRSADHGITVLRGDVTELGDISGAVERVVAEAGCLDIVIANAGVAAKGATLRASSPARMHRLFDINVGGVLNTVHASLPHIIGSAGRIVLLSSVFAYVNGAGTVPYAMSKAAVEQLGRGLRVELAAHGVSVTTAYFAMINTDMIRQSIDEDPAAQALLDTLPKVLHKRISPESAARAIVAGLSRRDARVVRPRRWSAVSALRGILSPVLDARMAADGEIQSLVASLDARVGEDLLTS</sequence>
<comment type="caution">
    <text evidence="4">The sequence shown here is derived from an EMBL/GenBank/DDBJ whole genome shotgun (WGS) entry which is preliminary data.</text>
</comment>
<dbReference type="Proteomes" id="UP000215483">
    <property type="component" value="Unassembled WGS sequence"/>
</dbReference>
<dbReference type="AlphaFoldDB" id="A0A233SU11"/>